<accession>B0C213</accession>
<protein>
    <submittedName>
        <fullName evidence="1">Uncharacterized protein</fullName>
    </submittedName>
</protein>
<evidence type="ECO:0000313" key="2">
    <source>
        <dbReference type="Proteomes" id="UP000000268"/>
    </source>
</evidence>
<gene>
    <name evidence="1" type="ordered locus">AM1_2304</name>
</gene>
<proteinExistence type="predicted"/>
<reference evidence="1 2" key="1">
    <citation type="journal article" date="2008" name="Proc. Natl. Acad. Sci. U.S.A.">
        <title>Niche adaptation and genome expansion in the chlorophyll d-producing cyanobacterium Acaryochloris marina.</title>
        <authorList>
            <person name="Swingley W.D."/>
            <person name="Chen M."/>
            <person name="Cheung P.C."/>
            <person name="Conrad A.L."/>
            <person name="Dejesa L.C."/>
            <person name="Hao J."/>
            <person name="Honchak B.M."/>
            <person name="Karbach L.E."/>
            <person name="Kurdoglu A."/>
            <person name="Lahiri S."/>
            <person name="Mastrian S.D."/>
            <person name="Miyashita H."/>
            <person name="Page L."/>
            <person name="Ramakrishna P."/>
            <person name="Satoh S."/>
            <person name="Sattley W.M."/>
            <person name="Shimada Y."/>
            <person name="Taylor H.L."/>
            <person name="Tomo T."/>
            <person name="Tsuchiya T."/>
            <person name="Wang Z.T."/>
            <person name="Raymond J."/>
            <person name="Mimuro M."/>
            <person name="Blankenship R.E."/>
            <person name="Touchman J.W."/>
        </authorList>
    </citation>
    <scope>NUCLEOTIDE SEQUENCE [LARGE SCALE GENOMIC DNA]</scope>
    <source>
        <strain evidence="2">MBIC 11017</strain>
    </source>
</reference>
<dbReference type="AlphaFoldDB" id="B0C213"/>
<dbReference type="KEGG" id="amr:AM1_2304"/>
<dbReference type="STRING" id="329726.AM1_2304"/>
<sequence length="41" mass="4774">MIITLVHPYSHLSPFVTFQSDEQRITLKDSIFIDKLAIKNI</sequence>
<name>B0C213_ACAM1</name>
<dbReference type="Proteomes" id="UP000000268">
    <property type="component" value="Chromosome"/>
</dbReference>
<dbReference type="HOGENOM" id="CLU_3264060_0_0_3"/>
<dbReference type="EMBL" id="CP000828">
    <property type="protein sequence ID" value="ABW27314.1"/>
    <property type="molecule type" value="Genomic_DNA"/>
</dbReference>
<evidence type="ECO:0000313" key="1">
    <source>
        <dbReference type="EMBL" id="ABW27314.1"/>
    </source>
</evidence>
<keyword evidence="2" id="KW-1185">Reference proteome</keyword>
<organism evidence="1 2">
    <name type="scientific">Acaryochloris marina (strain MBIC 11017)</name>
    <dbReference type="NCBI Taxonomy" id="329726"/>
    <lineage>
        <taxon>Bacteria</taxon>
        <taxon>Bacillati</taxon>
        <taxon>Cyanobacteriota</taxon>
        <taxon>Cyanophyceae</taxon>
        <taxon>Acaryochloridales</taxon>
        <taxon>Acaryochloridaceae</taxon>
        <taxon>Acaryochloris</taxon>
    </lineage>
</organism>